<feature type="chain" id="PRO_5045404348" evidence="4">
    <location>
        <begin position="42"/>
        <end position="388"/>
    </location>
</feature>
<feature type="region of interest" description="Disordered" evidence="3">
    <location>
        <begin position="234"/>
        <end position="260"/>
    </location>
</feature>
<sequence>MGIKIQVMNMIIGKKIRKGKKTTAFVLAAVLSFSAVMPVMADDISDAKQKQEELEEQKKAAEAEKETLAAELNQVIAEMEQAKADLDAKQVEIIQAQDELDIARINENEQYTAMKLRIKYMYENGNAQFIEILFEAKDISDFLNKAEYIQQISDYDRRMLVEFQEIVKQVEEKEAQLKKEEEELTALQNNLINKQGEVETMLAGKNEEISSLESEIGENSSKLKELIAQAEAAKAQQQQNYNSNSGGGGTPGPSQVVGNGQLCWPTTSTRITSYYGMRPVPVAGATSNHDAIDIGAPMGAAVYAADGGTVTTASYGYNGGRGNYIMVNHGNGMVTRYQHLSAIYVSVGQSVGRGENIGAVGSTGASSGPHLDFAVYINGSTVNPLSYL</sequence>
<reference evidence="7 8" key="1">
    <citation type="submission" date="2021-10" db="EMBL/GenBank/DDBJ databases">
        <title>Collection of gut derived symbiotic bacterial strains cultured from healthy donors.</title>
        <authorList>
            <person name="Lin H."/>
            <person name="Littmann E."/>
            <person name="Kohout C."/>
            <person name="Pamer E.G."/>
        </authorList>
    </citation>
    <scope>NUCLEOTIDE SEQUENCE [LARGE SCALE GENOMIC DNA]</scope>
    <source>
        <strain evidence="7 8">DFI.1.165</strain>
    </source>
</reference>
<dbReference type="Gene3D" id="2.70.70.10">
    <property type="entry name" value="Glucose Permease (Domain IIA)"/>
    <property type="match status" value="1"/>
</dbReference>
<dbReference type="InterPro" id="IPR057309">
    <property type="entry name" value="PcsB_CC"/>
</dbReference>
<dbReference type="Proteomes" id="UP001299546">
    <property type="component" value="Unassembled WGS sequence"/>
</dbReference>
<proteinExistence type="predicted"/>
<keyword evidence="8" id="KW-1185">Reference proteome</keyword>
<dbReference type="RefSeq" id="WP_227183308.1">
    <property type="nucleotide sequence ID" value="NZ_JAJCIQ010000002.1"/>
</dbReference>
<feature type="signal peptide" evidence="4">
    <location>
        <begin position="1"/>
        <end position="41"/>
    </location>
</feature>
<dbReference type="PANTHER" id="PTHR21666">
    <property type="entry name" value="PEPTIDASE-RELATED"/>
    <property type="match status" value="1"/>
</dbReference>
<dbReference type="PANTHER" id="PTHR21666:SF289">
    <property type="entry name" value="L-ALA--D-GLU ENDOPEPTIDASE"/>
    <property type="match status" value="1"/>
</dbReference>
<dbReference type="CDD" id="cd12797">
    <property type="entry name" value="M23_peptidase"/>
    <property type="match status" value="1"/>
</dbReference>
<feature type="coiled-coil region" evidence="2">
    <location>
        <begin position="37"/>
        <end position="106"/>
    </location>
</feature>
<evidence type="ECO:0000313" key="8">
    <source>
        <dbReference type="Proteomes" id="UP001299546"/>
    </source>
</evidence>
<evidence type="ECO:0000256" key="1">
    <source>
        <dbReference type="ARBA" id="ARBA00022729"/>
    </source>
</evidence>
<evidence type="ECO:0000256" key="4">
    <source>
        <dbReference type="SAM" id="SignalP"/>
    </source>
</evidence>
<dbReference type="InterPro" id="IPR050570">
    <property type="entry name" value="Cell_wall_metabolism_enzyme"/>
</dbReference>
<dbReference type="InterPro" id="IPR016047">
    <property type="entry name" value="M23ase_b-sheet_dom"/>
</dbReference>
<name>A0ABS8DDG2_9FIRM</name>
<protein>
    <submittedName>
        <fullName evidence="7">Peptidoglycan DD-metalloendopeptidase family protein</fullName>
    </submittedName>
</protein>
<dbReference type="SUPFAM" id="SSF51261">
    <property type="entry name" value="Duplicated hybrid motif"/>
    <property type="match status" value="1"/>
</dbReference>
<dbReference type="InterPro" id="IPR011055">
    <property type="entry name" value="Dup_hybrid_motif"/>
</dbReference>
<gene>
    <name evidence="7" type="ORF">LIZ65_04055</name>
</gene>
<comment type="caution">
    <text evidence="7">The sequence shown here is derived from an EMBL/GenBank/DDBJ whole genome shotgun (WGS) entry which is preliminary data.</text>
</comment>
<evidence type="ECO:0000259" key="5">
    <source>
        <dbReference type="Pfam" id="PF01551"/>
    </source>
</evidence>
<evidence type="ECO:0000256" key="2">
    <source>
        <dbReference type="SAM" id="Coils"/>
    </source>
</evidence>
<accession>A0ABS8DDG2</accession>
<organism evidence="7 8">
    <name type="scientific">Bariatricus massiliensis</name>
    <dbReference type="NCBI Taxonomy" id="1745713"/>
    <lineage>
        <taxon>Bacteria</taxon>
        <taxon>Bacillati</taxon>
        <taxon>Bacillota</taxon>
        <taxon>Clostridia</taxon>
        <taxon>Lachnospirales</taxon>
        <taxon>Lachnospiraceae</taxon>
        <taxon>Bariatricus</taxon>
    </lineage>
</organism>
<evidence type="ECO:0000259" key="6">
    <source>
        <dbReference type="Pfam" id="PF24568"/>
    </source>
</evidence>
<keyword evidence="1 4" id="KW-0732">Signal</keyword>
<dbReference type="Pfam" id="PF24568">
    <property type="entry name" value="CC_PcsB"/>
    <property type="match status" value="1"/>
</dbReference>
<dbReference type="Gene3D" id="6.10.250.3150">
    <property type="match status" value="1"/>
</dbReference>
<dbReference type="EMBL" id="JAJCIS010000002">
    <property type="protein sequence ID" value="MCB7386452.1"/>
    <property type="molecule type" value="Genomic_DNA"/>
</dbReference>
<feature type="domain" description="Peptidoglycan hydrolase PcsB coiled-coil" evidence="6">
    <location>
        <begin position="110"/>
        <end position="173"/>
    </location>
</feature>
<feature type="domain" description="M23ase beta-sheet core" evidence="5">
    <location>
        <begin position="288"/>
        <end position="384"/>
    </location>
</feature>
<keyword evidence="2" id="KW-0175">Coiled coil</keyword>
<dbReference type="Pfam" id="PF01551">
    <property type="entry name" value="Peptidase_M23"/>
    <property type="match status" value="1"/>
</dbReference>
<evidence type="ECO:0000313" key="7">
    <source>
        <dbReference type="EMBL" id="MCB7386452.1"/>
    </source>
</evidence>
<evidence type="ECO:0000256" key="3">
    <source>
        <dbReference type="SAM" id="MobiDB-lite"/>
    </source>
</evidence>